<name>A0A233RDJ4_9GAMM</name>
<comment type="caution">
    <text evidence="5">The sequence shown here is derived from an EMBL/GenBank/DDBJ whole genome shotgun (WGS) entry which is preliminary data.</text>
</comment>
<dbReference type="AlphaFoldDB" id="A0A233RDJ4"/>
<sequence>MKATQTTLHTLALSTLLTLAPALVQAEEWKFAIEEIPGSIMDAYAQEFKKRIEDQTQGDVSVRIYHLGSLGTPTELVELAADGIIQFTNVSVGNLGTIVPESQIFLLPYAFPSDSTAMASFLDSSPLIHQELAQDYRQRGLEPLGFYSQGPQVWTTNKPIRTPDDLDNFKMRVMVSPILLKSYADLGASPTPVPFGEVYGALQLKQVDGQVNPIPAIEEMKFYEVTDYLIWAGEQELVTNVLAGSDWFESLNSERQQLVKQTMAGLQGYIQDVVTNYNQEKLERIQQAKPGIELIRLTEEERASFKSRTGQTHEAYTEITGQRGQHLLEQLQAELTTL</sequence>
<evidence type="ECO:0000313" key="5">
    <source>
        <dbReference type="EMBL" id="OXY81451.1"/>
    </source>
</evidence>
<keyword evidence="3 4" id="KW-0732">Signal</keyword>
<dbReference type="PANTHER" id="PTHR33376">
    <property type="match status" value="1"/>
</dbReference>
<keyword evidence="6" id="KW-1185">Reference proteome</keyword>
<dbReference type="GO" id="GO:0055085">
    <property type="term" value="P:transmembrane transport"/>
    <property type="evidence" value="ECO:0007669"/>
    <property type="project" value="InterPro"/>
</dbReference>
<dbReference type="RefSeq" id="WP_094201288.1">
    <property type="nucleotide sequence ID" value="NZ_NBIM01000004.1"/>
</dbReference>
<feature type="chain" id="PRO_5012918055" evidence="4">
    <location>
        <begin position="27"/>
        <end position="338"/>
    </location>
</feature>
<dbReference type="Pfam" id="PF03480">
    <property type="entry name" value="DctP"/>
    <property type="match status" value="1"/>
</dbReference>
<dbReference type="EMBL" id="NBIM01000004">
    <property type="protein sequence ID" value="OXY81451.1"/>
    <property type="molecule type" value="Genomic_DNA"/>
</dbReference>
<evidence type="ECO:0000256" key="4">
    <source>
        <dbReference type="SAM" id="SignalP"/>
    </source>
</evidence>
<accession>A0A233RDJ4</accession>
<proteinExistence type="inferred from homology"/>
<protein>
    <submittedName>
        <fullName evidence="5">C4-dicarboxylate ABC transporter</fullName>
    </submittedName>
</protein>
<dbReference type="CDD" id="cd13668">
    <property type="entry name" value="PBP2_TRAP_UehA_TeaA"/>
    <property type="match status" value="1"/>
</dbReference>
<evidence type="ECO:0000256" key="1">
    <source>
        <dbReference type="ARBA" id="ARBA00009023"/>
    </source>
</evidence>
<dbReference type="PANTHER" id="PTHR33376:SF7">
    <property type="entry name" value="C4-DICARBOXYLATE-BINDING PROTEIN DCTB"/>
    <property type="match status" value="1"/>
</dbReference>
<feature type="signal peptide" evidence="4">
    <location>
        <begin position="1"/>
        <end position="26"/>
    </location>
</feature>
<dbReference type="InterPro" id="IPR018389">
    <property type="entry name" value="DctP_fam"/>
</dbReference>
<dbReference type="Proteomes" id="UP000242757">
    <property type="component" value="Unassembled WGS sequence"/>
</dbReference>
<dbReference type="NCBIfam" id="NF037995">
    <property type="entry name" value="TRAP_S1"/>
    <property type="match status" value="1"/>
</dbReference>
<dbReference type="InterPro" id="IPR038404">
    <property type="entry name" value="TRAP_DctP_sf"/>
</dbReference>
<evidence type="ECO:0000256" key="3">
    <source>
        <dbReference type="ARBA" id="ARBA00022729"/>
    </source>
</evidence>
<reference evidence="5 6" key="1">
    <citation type="submission" date="2017-08" db="EMBL/GenBank/DDBJ databases">
        <title>A Genome Sequence of Oceanimonas doudoroffii ATCC 27123T.</title>
        <authorList>
            <person name="Brennan M.A."/>
            <person name="Maclea K.S."/>
            <person name="Mcclelland W.D."/>
            <person name="Trachtenberg A.M."/>
        </authorList>
    </citation>
    <scope>NUCLEOTIDE SEQUENCE [LARGE SCALE GENOMIC DNA]</scope>
    <source>
        <strain evidence="5 6">ATCC 27123</strain>
    </source>
</reference>
<organism evidence="5 6">
    <name type="scientific">Oceanimonas doudoroffii</name>
    <dbReference type="NCBI Taxonomy" id="84158"/>
    <lineage>
        <taxon>Bacteria</taxon>
        <taxon>Pseudomonadati</taxon>
        <taxon>Pseudomonadota</taxon>
        <taxon>Gammaproteobacteria</taxon>
        <taxon>Aeromonadales</taxon>
        <taxon>Aeromonadaceae</taxon>
        <taxon>Oceanimonas</taxon>
    </lineage>
</organism>
<dbReference type="Gene3D" id="3.40.190.170">
    <property type="entry name" value="Bacterial extracellular solute-binding protein, family 7"/>
    <property type="match status" value="1"/>
</dbReference>
<evidence type="ECO:0000313" key="6">
    <source>
        <dbReference type="Proteomes" id="UP000242757"/>
    </source>
</evidence>
<gene>
    <name evidence="5" type="ORF">B6S08_13290</name>
</gene>
<evidence type="ECO:0000256" key="2">
    <source>
        <dbReference type="ARBA" id="ARBA00022448"/>
    </source>
</evidence>
<keyword evidence="2" id="KW-0813">Transport</keyword>
<comment type="similarity">
    <text evidence="1">Belongs to the bacterial solute-binding protein 7 family.</text>
</comment>
<dbReference type="OrthoDB" id="8690069at2"/>